<dbReference type="SUPFAM" id="SSF52540">
    <property type="entry name" value="P-loop containing nucleoside triphosphate hydrolases"/>
    <property type="match status" value="1"/>
</dbReference>
<dbReference type="AlphaFoldDB" id="A0A1H8W6W2"/>
<keyword evidence="4 7" id="KW-0067">ATP-binding</keyword>
<dbReference type="Gene3D" id="3.40.50.300">
    <property type="entry name" value="P-loop containing nucleotide triphosphate hydrolases"/>
    <property type="match status" value="1"/>
</dbReference>
<feature type="domain" description="ABC transporter" evidence="6">
    <location>
        <begin position="10"/>
        <end position="240"/>
    </location>
</feature>
<dbReference type="GO" id="GO:0005524">
    <property type="term" value="F:ATP binding"/>
    <property type="evidence" value="ECO:0007669"/>
    <property type="project" value="UniProtKB-KW"/>
</dbReference>
<name>A0A1H8W6W2_9ACTN</name>
<dbReference type="SMART" id="SM00382">
    <property type="entry name" value="AAA"/>
    <property type="match status" value="1"/>
</dbReference>
<dbReference type="GO" id="GO:0015658">
    <property type="term" value="F:branched-chain amino acid transmembrane transporter activity"/>
    <property type="evidence" value="ECO:0007669"/>
    <property type="project" value="TreeGrafter"/>
</dbReference>
<keyword evidence="2" id="KW-0813">Transport</keyword>
<evidence type="ECO:0000256" key="5">
    <source>
        <dbReference type="ARBA" id="ARBA00022970"/>
    </source>
</evidence>
<keyword evidence="5" id="KW-0029">Amino-acid transport</keyword>
<proteinExistence type="inferred from homology"/>
<dbReference type="STRING" id="673521.SAMN05660991_04125"/>
<dbReference type="PANTHER" id="PTHR43820:SF4">
    <property type="entry name" value="HIGH-AFFINITY BRANCHED-CHAIN AMINO ACID TRANSPORT ATP-BINDING PROTEIN LIVF"/>
    <property type="match status" value="1"/>
</dbReference>
<organism evidence="7 8">
    <name type="scientific">Trujillonella endophytica</name>
    <dbReference type="NCBI Taxonomy" id="673521"/>
    <lineage>
        <taxon>Bacteria</taxon>
        <taxon>Bacillati</taxon>
        <taxon>Actinomycetota</taxon>
        <taxon>Actinomycetes</taxon>
        <taxon>Geodermatophilales</taxon>
        <taxon>Geodermatophilaceae</taxon>
        <taxon>Trujillonella</taxon>
    </lineage>
</organism>
<sequence>MTTSESTSLLQVQHLAVRYGAAQSLFDVSIDIPVNSALAVLGSNGAGKSTLARALSGLVPPSGGRVIFDGKDISKWSPTKIRRAGLVHLPEGRGVFPALTVMENLRMALTTQRGGKDASLDHAFELFPVLGQRRKQLAGTLSGGEQQMLSLARALMVSPKLVIADEMSLGLAPKLVDVVFESLGKMREAGVAVLMIEQFASRALAFADQAIILQRGTVTWAGRAEDAGEELLHAYLGGATAA</sequence>
<evidence type="ECO:0000313" key="8">
    <source>
        <dbReference type="Proteomes" id="UP000198960"/>
    </source>
</evidence>
<dbReference type="InterPro" id="IPR003439">
    <property type="entry name" value="ABC_transporter-like_ATP-bd"/>
</dbReference>
<dbReference type="RefSeq" id="WP_091948160.1">
    <property type="nucleotide sequence ID" value="NZ_FOEE01000017.1"/>
</dbReference>
<reference evidence="8" key="1">
    <citation type="submission" date="2016-10" db="EMBL/GenBank/DDBJ databases">
        <authorList>
            <person name="Varghese N."/>
            <person name="Submissions S."/>
        </authorList>
    </citation>
    <scope>NUCLEOTIDE SEQUENCE [LARGE SCALE GENOMIC DNA]</scope>
    <source>
        <strain evidence="8">DSM 45413</strain>
    </source>
</reference>
<protein>
    <submittedName>
        <fullName evidence="7">Branched-chain amino acid transport system ATP-binding protein</fullName>
    </submittedName>
</protein>
<evidence type="ECO:0000256" key="3">
    <source>
        <dbReference type="ARBA" id="ARBA00022741"/>
    </source>
</evidence>
<evidence type="ECO:0000259" key="6">
    <source>
        <dbReference type="PROSITE" id="PS50893"/>
    </source>
</evidence>
<dbReference type="InterPro" id="IPR027417">
    <property type="entry name" value="P-loop_NTPase"/>
</dbReference>
<dbReference type="Pfam" id="PF00005">
    <property type="entry name" value="ABC_tran"/>
    <property type="match status" value="1"/>
</dbReference>
<evidence type="ECO:0000256" key="1">
    <source>
        <dbReference type="ARBA" id="ARBA00005417"/>
    </source>
</evidence>
<evidence type="ECO:0000256" key="2">
    <source>
        <dbReference type="ARBA" id="ARBA00022448"/>
    </source>
</evidence>
<keyword evidence="8" id="KW-1185">Reference proteome</keyword>
<dbReference type="InterPro" id="IPR017871">
    <property type="entry name" value="ABC_transporter-like_CS"/>
</dbReference>
<dbReference type="GO" id="GO:0016887">
    <property type="term" value="F:ATP hydrolysis activity"/>
    <property type="evidence" value="ECO:0007669"/>
    <property type="project" value="InterPro"/>
</dbReference>
<evidence type="ECO:0000313" key="7">
    <source>
        <dbReference type="EMBL" id="SEP23381.1"/>
    </source>
</evidence>
<dbReference type="Proteomes" id="UP000198960">
    <property type="component" value="Unassembled WGS sequence"/>
</dbReference>
<dbReference type="OrthoDB" id="9776369at2"/>
<accession>A0A1H8W6W2</accession>
<comment type="similarity">
    <text evidence="1">Belongs to the ABC transporter superfamily.</text>
</comment>
<dbReference type="InterPro" id="IPR003593">
    <property type="entry name" value="AAA+_ATPase"/>
</dbReference>
<dbReference type="PROSITE" id="PS50893">
    <property type="entry name" value="ABC_TRANSPORTER_2"/>
    <property type="match status" value="1"/>
</dbReference>
<keyword evidence="3" id="KW-0547">Nucleotide-binding</keyword>
<dbReference type="GO" id="GO:0015807">
    <property type="term" value="P:L-amino acid transport"/>
    <property type="evidence" value="ECO:0007669"/>
    <property type="project" value="TreeGrafter"/>
</dbReference>
<gene>
    <name evidence="7" type="ORF">SAMN05660991_04125</name>
</gene>
<dbReference type="CDD" id="cd03224">
    <property type="entry name" value="ABC_TM1139_LivF_branched"/>
    <property type="match status" value="1"/>
</dbReference>
<dbReference type="EMBL" id="FOEE01000017">
    <property type="protein sequence ID" value="SEP23381.1"/>
    <property type="molecule type" value="Genomic_DNA"/>
</dbReference>
<dbReference type="PANTHER" id="PTHR43820">
    <property type="entry name" value="HIGH-AFFINITY BRANCHED-CHAIN AMINO ACID TRANSPORT ATP-BINDING PROTEIN LIVF"/>
    <property type="match status" value="1"/>
</dbReference>
<dbReference type="PROSITE" id="PS00211">
    <property type="entry name" value="ABC_TRANSPORTER_1"/>
    <property type="match status" value="1"/>
</dbReference>
<evidence type="ECO:0000256" key="4">
    <source>
        <dbReference type="ARBA" id="ARBA00022840"/>
    </source>
</evidence>
<dbReference type="InterPro" id="IPR052156">
    <property type="entry name" value="BCAA_Transport_ATP-bd_LivF"/>
</dbReference>